<evidence type="ECO:0000313" key="3">
    <source>
        <dbReference type="Ensembl" id="ENSSPAP00000020519.1"/>
    </source>
</evidence>
<sequence length="176" mass="20067">MPFFPKLPWNPNKKTLPFPDLTKRIVESSFFFDSTTKHHLEVELCPSSSHLLELSGGERWMAEALLPWPYFPPSANKMNSYAIHGSGEKLTYEGLCSIPKEEIVEGQKPNFHRLEDFQDFRLQSIMGETSQNLLCGRESLEVFRRTPSLSLFISVSRTHRHTNSPEGQQGNSANSL</sequence>
<dbReference type="AlphaFoldDB" id="A0A3B5ARW5"/>
<feature type="region of interest" description="Disordered" evidence="2">
    <location>
        <begin position="156"/>
        <end position="176"/>
    </location>
</feature>
<dbReference type="PANTHER" id="PTHR31475:SF5">
    <property type="entry name" value="UPF0462 PROTEIN C4ORF33 HOMOLOG"/>
    <property type="match status" value="1"/>
</dbReference>
<feature type="compositionally biased region" description="Polar residues" evidence="2">
    <location>
        <begin position="164"/>
        <end position="176"/>
    </location>
</feature>
<comment type="similarity">
    <text evidence="1">Belongs to the UPF0462 family.</text>
</comment>
<dbReference type="GeneTree" id="ENSGT00390000006284"/>
<evidence type="ECO:0000256" key="1">
    <source>
        <dbReference type="ARBA" id="ARBA00038085"/>
    </source>
</evidence>
<proteinExistence type="inferred from homology"/>
<evidence type="ECO:0000256" key="2">
    <source>
        <dbReference type="SAM" id="MobiDB-lite"/>
    </source>
</evidence>
<dbReference type="Ensembl" id="ENSSPAT00000020833.1">
    <property type="protein sequence ID" value="ENSSPAP00000020519.1"/>
    <property type="gene ID" value="ENSSPAG00000015468.1"/>
</dbReference>
<protein>
    <submittedName>
        <fullName evidence="3">Uncharacterized protein</fullName>
    </submittedName>
</protein>
<dbReference type="PANTHER" id="PTHR31475">
    <property type="entry name" value="UPF0462 PROTEIN"/>
    <property type="match status" value="1"/>
</dbReference>
<organism evidence="3">
    <name type="scientific">Stegastes partitus</name>
    <name type="common">bicolor damselfish</name>
    <dbReference type="NCBI Taxonomy" id="144197"/>
    <lineage>
        <taxon>Eukaryota</taxon>
        <taxon>Metazoa</taxon>
        <taxon>Chordata</taxon>
        <taxon>Craniata</taxon>
        <taxon>Vertebrata</taxon>
        <taxon>Euteleostomi</taxon>
        <taxon>Actinopterygii</taxon>
        <taxon>Neopterygii</taxon>
        <taxon>Teleostei</taxon>
        <taxon>Neoteleostei</taxon>
        <taxon>Acanthomorphata</taxon>
        <taxon>Ovalentaria</taxon>
        <taxon>Pomacentridae</taxon>
        <taxon>Stegastes</taxon>
    </lineage>
</organism>
<name>A0A3B5ARW5_9TELE</name>
<reference evidence="3" key="1">
    <citation type="submission" date="2023-09" db="UniProtKB">
        <authorList>
            <consortium name="Ensembl"/>
        </authorList>
    </citation>
    <scope>IDENTIFICATION</scope>
</reference>
<accession>A0A3B5ARW5</accession>